<dbReference type="InterPro" id="IPR011990">
    <property type="entry name" value="TPR-like_helical_dom_sf"/>
</dbReference>
<name>H6L534_SAPGL</name>
<dbReference type="Proteomes" id="UP000007519">
    <property type="component" value="Chromosome"/>
</dbReference>
<accession>H6L534</accession>
<sequence>MGQRDSMKKNETLLTELFELDELTACQELAEKLMAAGAKSSAPYYYWVKVELEKESPNYLNAKRCLQLGQKRSAEKGRLYFLFGQLMEEEGRYDLALHYYEQGQGDEQADLAQAKLLFLLEEDLPKAKILLENLAIPTAESCYFLAAIALEEGEYLQGISLLSPICNTEFEEDCFELLCRLYIAFGEGEKALPYLKTLTEKAADPIGYMSEYAQLLQDLKQDLAAAQAWCSYHNSLQLPQMSQDRIFLEKAQDFYALGLHEGALFFCEQANRHQLSVEGLRMQTKLYKVTGALDKVEDCLQEMAQFYPGMDIAAFSSSMEKNNPEDE</sequence>
<dbReference type="EMBL" id="CP002831">
    <property type="protein sequence ID" value="AFC22906.1"/>
    <property type="molecule type" value="Genomic_DNA"/>
</dbReference>
<evidence type="ECO:0000313" key="2">
    <source>
        <dbReference type="Proteomes" id="UP000007519"/>
    </source>
</evidence>
<keyword evidence="2" id="KW-1185">Reference proteome</keyword>
<dbReference type="AlphaFoldDB" id="H6L534"/>
<evidence type="ECO:0000313" key="1">
    <source>
        <dbReference type="EMBL" id="AFC22906.1"/>
    </source>
</evidence>
<proteinExistence type="predicted"/>
<reference evidence="1 2" key="1">
    <citation type="journal article" date="2012" name="Stand. Genomic Sci.">
        <title>Complete genome sequencing and analysis of Saprospira grandis str. Lewin, a predatory marine bacterium.</title>
        <authorList>
            <person name="Saw J.H."/>
            <person name="Yuryev A."/>
            <person name="Kanbe M."/>
            <person name="Hou S."/>
            <person name="Young A.G."/>
            <person name="Aizawa S."/>
            <person name="Alam M."/>
        </authorList>
    </citation>
    <scope>NUCLEOTIDE SEQUENCE [LARGE SCALE GENOMIC DNA]</scope>
    <source>
        <strain evidence="1 2">Lewin</strain>
    </source>
</reference>
<dbReference type="Gene3D" id="1.25.40.10">
    <property type="entry name" value="Tetratricopeptide repeat domain"/>
    <property type="match status" value="1"/>
</dbReference>
<dbReference type="OrthoDB" id="1496645at2"/>
<gene>
    <name evidence="1" type="ordered locus">SGRA_0162</name>
</gene>
<dbReference type="HOGENOM" id="CLU_865705_0_0_10"/>
<protein>
    <recommendedName>
        <fullName evidence="3">Tetratricopeptide repeat protein</fullName>
    </recommendedName>
</protein>
<organism evidence="1 2">
    <name type="scientific">Saprospira grandis (strain Lewin)</name>
    <dbReference type="NCBI Taxonomy" id="984262"/>
    <lineage>
        <taxon>Bacteria</taxon>
        <taxon>Pseudomonadati</taxon>
        <taxon>Bacteroidota</taxon>
        <taxon>Saprospiria</taxon>
        <taxon>Saprospirales</taxon>
        <taxon>Saprospiraceae</taxon>
        <taxon>Saprospira</taxon>
    </lineage>
</organism>
<evidence type="ECO:0008006" key="3">
    <source>
        <dbReference type="Google" id="ProtNLM"/>
    </source>
</evidence>
<dbReference type="KEGG" id="sgn:SGRA_0162"/>